<evidence type="ECO:0000256" key="6">
    <source>
        <dbReference type="ARBA" id="ARBA00022692"/>
    </source>
</evidence>
<dbReference type="InterPro" id="IPR051045">
    <property type="entry name" value="TonB-dependent_transducer"/>
</dbReference>
<dbReference type="GO" id="GO:0015031">
    <property type="term" value="P:protein transport"/>
    <property type="evidence" value="ECO:0007669"/>
    <property type="project" value="UniProtKB-KW"/>
</dbReference>
<dbReference type="Gene3D" id="3.30.1150.10">
    <property type="match status" value="1"/>
</dbReference>
<dbReference type="GO" id="GO:0030288">
    <property type="term" value="C:outer membrane-bounded periplasmic space"/>
    <property type="evidence" value="ECO:0007669"/>
    <property type="project" value="InterPro"/>
</dbReference>
<accession>A0A2M7J837</accession>
<evidence type="ECO:0000256" key="3">
    <source>
        <dbReference type="ARBA" id="ARBA00022448"/>
    </source>
</evidence>
<proteinExistence type="inferred from homology"/>
<name>A0A2M7J837_9BACT</name>
<evidence type="ECO:0000256" key="10">
    <source>
        <dbReference type="SAM" id="MobiDB-lite"/>
    </source>
</evidence>
<evidence type="ECO:0000256" key="2">
    <source>
        <dbReference type="ARBA" id="ARBA00006555"/>
    </source>
</evidence>
<dbReference type="GO" id="GO:0055085">
    <property type="term" value="P:transmembrane transport"/>
    <property type="evidence" value="ECO:0007669"/>
    <property type="project" value="InterPro"/>
</dbReference>
<dbReference type="GO" id="GO:0015891">
    <property type="term" value="P:siderophore transport"/>
    <property type="evidence" value="ECO:0007669"/>
    <property type="project" value="InterPro"/>
</dbReference>
<dbReference type="NCBIfam" id="TIGR01352">
    <property type="entry name" value="tonB_Cterm"/>
    <property type="match status" value="1"/>
</dbReference>
<dbReference type="GO" id="GO:0098797">
    <property type="term" value="C:plasma membrane protein complex"/>
    <property type="evidence" value="ECO:0007669"/>
    <property type="project" value="TreeGrafter"/>
</dbReference>
<feature type="domain" description="TonB C-terminal" evidence="11">
    <location>
        <begin position="118"/>
        <end position="209"/>
    </location>
</feature>
<dbReference type="PANTHER" id="PTHR33446:SF2">
    <property type="entry name" value="PROTEIN TONB"/>
    <property type="match status" value="1"/>
</dbReference>
<dbReference type="AlphaFoldDB" id="A0A2M7J837"/>
<evidence type="ECO:0000259" key="11">
    <source>
        <dbReference type="PROSITE" id="PS52015"/>
    </source>
</evidence>
<dbReference type="SUPFAM" id="SSF74653">
    <property type="entry name" value="TolA/TonB C-terminal domain"/>
    <property type="match status" value="1"/>
</dbReference>
<sequence length="209" mass="24376">MRISIFISILLHILFLVIPKEFLEFLSPKVEVSKDIITQIIIEKPLPTQKIEMPKPRPKPKEEEPEPEPLKEERLANVAKEQIIPPPEPEAIPKEVITQQIEPVTEQKVDFYKIVMNEYQRRVRNKIEQAKRYPLFARRNEIEGIVKVQFTILSNGNVENIKVLKSSKTKILDESIYNTIKSALPFPPLPKELNTDHLQLQIEIVFKLE</sequence>
<comment type="subcellular location">
    <subcellularLocation>
        <location evidence="1">Cell inner membrane</location>
        <topology evidence="1">Single-pass membrane protein</topology>
        <orientation evidence="1">Periplasmic side</orientation>
    </subcellularLocation>
</comment>
<evidence type="ECO:0000313" key="12">
    <source>
        <dbReference type="EMBL" id="PIX15519.1"/>
    </source>
</evidence>
<reference evidence="13" key="1">
    <citation type="submission" date="2017-09" db="EMBL/GenBank/DDBJ databases">
        <title>Depth-based differentiation of microbial function through sediment-hosted aquifers and enrichment of novel symbionts in the deep terrestrial subsurface.</title>
        <authorList>
            <person name="Probst A.J."/>
            <person name="Ladd B."/>
            <person name="Jarett J.K."/>
            <person name="Geller-Mcgrath D.E."/>
            <person name="Sieber C.M.K."/>
            <person name="Emerson J.B."/>
            <person name="Anantharaman K."/>
            <person name="Thomas B.C."/>
            <person name="Malmstrom R."/>
            <person name="Stieglmeier M."/>
            <person name="Klingl A."/>
            <person name="Woyke T."/>
            <person name="Ryan C.M."/>
            <person name="Banfield J.F."/>
        </authorList>
    </citation>
    <scope>NUCLEOTIDE SEQUENCE [LARGE SCALE GENOMIC DNA]</scope>
</reference>
<dbReference type="InterPro" id="IPR003538">
    <property type="entry name" value="TonB"/>
</dbReference>
<dbReference type="GO" id="GO:0031992">
    <property type="term" value="F:energy transducer activity"/>
    <property type="evidence" value="ECO:0007669"/>
    <property type="project" value="InterPro"/>
</dbReference>
<evidence type="ECO:0000313" key="13">
    <source>
        <dbReference type="Proteomes" id="UP000229297"/>
    </source>
</evidence>
<dbReference type="InterPro" id="IPR006260">
    <property type="entry name" value="TonB/TolA_C"/>
</dbReference>
<keyword evidence="9" id="KW-0472">Membrane</keyword>
<evidence type="ECO:0000256" key="4">
    <source>
        <dbReference type="ARBA" id="ARBA00022475"/>
    </source>
</evidence>
<dbReference type="PROSITE" id="PS52015">
    <property type="entry name" value="TONB_CTD"/>
    <property type="match status" value="1"/>
</dbReference>
<dbReference type="Proteomes" id="UP000229297">
    <property type="component" value="Unassembled WGS sequence"/>
</dbReference>
<comment type="caution">
    <text evidence="12">The sequence shown here is derived from an EMBL/GenBank/DDBJ whole genome shotgun (WGS) entry which is preliminary data.</text>
</comment>
<evidence type="ECO:0000256" key="1">
    <source>
        <dbReference type="ARBA" id="ARBA00004383"/>
    </source>
</evidence>
<keyword evidence="3" id="KW-0813">Transport</keyword>
<evidence type="ECO:0000256" key="9">
    <source>
        <dbReference type="ARBA" id="ARBA00023136"/>
    </source>
</evidence>
<dbReference type="InterPro" id="IPR037682">
    <property type="entry name" value="TonB_C"/>
</dbReference>
<keyword evidence="7" id="KW-0653">Protein transport</keyword>
<comment type="similarity">
    <text evidence="2">Belongs to the TonB family.</text>
</comment>
<evidence type="ECO:0000256" key="5">
    <source>
        <dbReference type="ARBA" id="ARBA00022519"/>
    </source>
</evidence>
<dbReference type="PRINTS" id="PR01374">
    <property type="entry name" value="TONBPROTEIN"/>
</dbReference>
<protein>
    <recommendedName>
        <fullName evidence="11">TonB C-terminal domain-containing protein</fullName>
    </recommendedName>
</protein>
<feature type="region of interest" description="Disordered" evidence="10">
    <location>
        <begin position="49"/>
        <end position="71"/>
    </location>
</feature>
<evidence type="ECO:0000256" key="8">
    <source>
        <dbReference type="ARBA" id="ARBA00022989"/>
    </source>
</evidence>
<dbReference type="EMBL" id="PFIC01000272">
    <property type="protein sequence ID" value="PIX15519.1"/>
    <property type="molecule type" value="Genomic_DNA"/>
</dbReference>
<keyword evidence="6" id="KW-0812">Transmembrane</keyword>
<keyword evidence="5" id="KW-0997">Cell inner membrane</keyword>
<keyword evidence="8" id="KW-1133">Transmembrane helix</keyword>
<keyword evidence="4" id="KW-1003">Cell membrane</keyword>
<organism evidence="12 13">
    <name type="scientific">Candidatus Desantisbacteria bacterium CG_4_8_14_3_um_filter_40_12</name>
    <dbReference type="NCBI Taxonomy" id="1974545"/>
    <lineage>
        <taxon>Bacteria</taxon>
        <taxon>Candidatus Desantisiibacteriota</taxon>
    </lineage>
</organism>
<dbReference type="PANTHER" id="PTHR33446">
    <property type="entry name" value="PROTEIN TONB-RELATED"/>
    <property type="match status" value="1"/>
</dbReference>
<evidence type="ECO:0000256" key="7">
    <source>
        <dbReference type="ARBA" id="ARBA00022927"/>
    </source>
</evidence>
<gene>
    <name evidence="12" type="ORF">COZ71_10085</name>
</gene>
<feature type="compositionally biased region" description="Basic and acidic residues" evidence="10">
    <location>
        <begin position="52"/>
        <end position="71"/>
    </location>
</feature>
<dbReference type="Pfam" id="PF03544">
    <property type="entry name" value="TonB_C"/>
    <property type="match status" value="1"/>
</dbReference>